<keyword evidence="2" id="KW-1185">Reference proteome</keyword>
<proteinExistence type="predicted"/>
<dbReference type="Proteomes" id="UP000664701">
    <property type="component" value="Chromosome"/>
</dbReference>
<gene>
    <name evidence="1" type="ORF">DOK78_001068</name>
</gene>
<reference evidence="1 2" key="1">
    <citation type="submission" date="2024-03" db="EMBL/GenBank/DDBJ databases">
        <title>The Genome Sequence of Enterococcus sp. DIV2402.</title>
        <authorList>
            <consortium name="The Broad Institute Genomics Platform"/>
            <consortium name="The Broad Institute Microbial Omics Core"/>
            <consortium name="The Broad Institute Genomic Center for Infectious Diseases"/>
            <person name="Earl A."/>
            <person name="Manson A."/>
            <person name="Gilmore M."/>
            <person name="Schwartman J."/>
            <person name="Shea T."/>
            <person name="Abouelleil A."/>
            <person name="Cao P."/>
            <person name="Chapman S."/>
            <person name="Cusick C."/>
            <person name="Young S."/>
            <person name="Neafsey D."/>
            <person name="Nusbaum C."/>
            <person name="Birren B."/>
        </authorList>
    </citation>
    <scope>NUCLEOTIDE SEQUENCE [LARGE SCALE GENOMIC DNA]</scope>
    <source>
        <strain evidence="1 2">DIV2402</strain>
    </source>
</reference>
<organism evidence="1 2">
    <name type="scientific">Candidatus Enterococcus lowellii</name>
    <dbReference type="NCBI Taxonomy" id="2230877"/>
    <lineage>
        <taxon>Bacteria</taxon>
        <taxon>Bacillati</taxon>
        <taxon>Bacillota</taxon>
        <taxon>Bacilli</taxon>
        <taxon>Lactobacillales</taxon>
        <taxon>Enterococcaceae</taxon>
        <taxon>Enterococcus</taxon>
    </lineage>
</organism>
<accession>A0ABZ2SKR7</accession>
<sequence length="109" mass="12501">MVTTVHVYNQTELLQALKKQIDQIILTDELAQLARELSNQQLTSTERLGTDLGSGGMSSLTEHILNRVFHSYQGATKEETQLNERIHVLYNIQTLDNETVMLRLKQLDY</sequence>
<dbReference type="EMBL" id="CP147251">
    <property type="protein sequence ID" value="WYJ76438.1"/>
    <property type="molecule type" value="Genomic_DNA"/>
</dbReference>
<protein>
    <submittedName>
        <fullName evidence="1">Uncharacterized protein</fullName>
    </submittedName>
</protein>
<evidence type="ECO:0000313" key="2">
    <source>
        <dbReference type="Proteomes" id="UP000664701"/>
    </source>
</evidence>
<dbReference type="RefSeq" id="WP_207941454.1">
    <property type="nucleotide sequence ID" value="NZ_CP147251.1"/>
</dbReference>
<name>A0ABZ2SKR7_9ENTE</name>
<evidence type="ECO:0000313" key="1">
    <source>
        <dbReference type="EMBL" id="WYJ76438.1"/>
    </source>
</evidence>